<evidence type="ECO:0000313" key="2">
    <source>
        <dbReference type="Proteomes" id="UP001168823"/>
    </source>
</evidence>
<dbReference type="Proteomes" id="UP001168823">
    <property type="component" value="Unassembled WGS sequence"/>
</dbReference>
<evidence type="ECO:0000313" key="1">
    <source>
        <dbReference type="EMBL" id="MDO3637209.1"/>
    </source>
</evidence>
<organism evidence="1 2">
    <name type="scientific">Mycolicibacterium arseniciresistens</name>
    <dbReference type="NCBI Taxonomy" id="3062257"/>
    <lineage>
        <taxon>Bacteria</taxon>
        <taxon>Bacillati</taxon>
        <taxon>Actinomycetota</taxon>
        <taxon>Actinomycetes</taxon>
        <taxon>Mycobacteriales</taxon>
        <taxon>Mycobacteriaceae</taxon>
        <taxon>Mycolicibacterium</taxon>
    </lineage>
</organism>
<accession>A0ABT8UHC3</accession>
<name>A0ABT8UHC3_9MYCO</name>
<keyword evidence="2" id="KW-1185">Reference proteome</keyword>
<protein>
    <submittedName>
        <fullName evidence="1">Uncharacterized protein</fullName>
    </submittedName>
</protein>
<comment type="caution">
    <text evidence="1">The sequence shown here is derived from an EMBL/GenBank/DDBJ whole genome shotgun (WGS) entry which is preliminary data.</text>
</comment>
<dbReference type="EMBL" id="JAUMSQ010000113">
    <property type="protein sequence ID" value="MDO3637209.1"/>
    <property type="molecule type" value="Genomic_DNA"/>
</dbReference>
<sequence length="43" mass="4250">MLSLSERAAASSAGVALTGWLVGVIDLDLFGPDGAADLGTISM</sequence>
<dbReference type="RefSeq" id="WP_302914840.1">
    <property type="nucleotide sequence ID" value="NZ_JAUMSQ010000113.1"/>
</dbReference>
<reference evidence="1" key="1">
    <citation type="submission" date="2023-07" db="EMBL/GenBank/DDBJ databases">
        <title>Mycolicibacterium sp. nov., a novel bacterial species.</title>
        <authorList>
            <person name="Cao Y."/>
        </authorList>
    </citation>
    <scope>NUCLEOTIDE SEQUENCE</scope>
    <source>
        <strain evidence="1">KC 300</strain>
    </source>
</reference>
<proteinExistence type="predicted"/>
<gene>
    <name evidence="1" type="ORF">Q2100_15780</name>
</gene>